<dbReference type="PANTHER" id="PTHR43630">
    <property type="entry name" value="POLY-BETA-1,6-N-ACETYL-D-GLUCOSAMINE SYNTHASE"/>
    <property type="match status" value="1"/>
</dbReference>
<evidence type="ECO:0000256" key="1">
    <source>
        <dbReference type="ARBA" id="ARBA00038494"/>
    </source>
</evidence>
<dbReference type="GO" id="GO:0016740">
    <property type="term" value="F:transferase activity"/>
    <property type="evidence" value="ECO:0007669"/>
    <property type="project" value="UniProtKB-KW"/>
</dbReference>
<dbReference type="Gene3D" id="3.90.550.10">
    <property type="entry name" value="Spore Coat Polysaccharide Biosynthesis Protein SpsA, Chain A"/>
    <property type="match status" value="1"/>
</dbReference>
<accession>A0A139BWG9</accession>
<dbReference type="CDD" id="cd02511">
    <property type="entry name" value="Beta4Glucosyltransferase"/>
    <property type="match status" value="1"/>
</dbReference>
<dbReference type="PATRIC" id="fig|1796491.3.peg.606"/>
<dbReference type="InterPro" id="IPR001173">
    <property type="entry name" value="Glyco_trans_2-like"/>
</dbReference>
<dbReference type="Proteomes" id="UP000070578">
    <property type="component" value="Unassembled WGS sequence"/>
</dbReference>
<proteinExistence type="inferred from homology"/>
<comment type="caution">
    <text evidence="3">The sequence shown here is derived from an EMBL/GenBank/DDBJ whole genome shotgun (WGS) entry which is preliminary data.</text>
</comment>
<evidence type="ECO:0000313" key="4">
    <source>
        <dbReference type="Proteomes" id="UP000070578"/>
    </source>
</evidence>
<gene>
    <name evidence="3" type="ORF">AWT59_0556</name>
</gene>
<evidence type="ECO:0000259" key="2">
    <source>
        <dbReference type="Pfam" id="PF00535"/>
    </source>
</evidence>
<organism evidence="3 4">
    <name type="scientific">Candidatus Gallionella acididurans</name>
    <dbReference type="NCBI Taxonomy" id="1796491"/>
    <lineage>
        <taxon>Bacteria</taxon>
        <taxon>Pseudomonadati</taxon>
        <taxon>Pseudomonadota</taxon>
        <taxon>Betaproteobacteria</taxon>
        <taxon>Nitrosomonadales</taxon>
        <taxon>Gallionellaceae</taxon>
        <taxon>Gallionella</taxon>
    </lineage>
</organism>
<dbReference type="EMBL" id="LSLI01000008">
    <property type="protein sequence ID" value="KXS33253.1"/>
    <property type="molecule type" value="Genomic_DNA"/>
</dbReference>
<reference evidence="3 4" key="1">
    <citation type="submission" date="2016-02" db="EMBL/GenBank/DDBJ databases">
        <authorList>
            <person name="Wen L."/>
            <person name="He K."/>
            <person name="Yang H."/>
        </authorList>
    </citation>
    <scope>NUCLEOTIDE SEQUENCE [LARGE SCALE GENOMIC DNA]</scope>
    <source>
        <strain evidence="3">ShG14-8</strain>
    </source>
</reference>
<dbReference type="InterPro" id="IPR029044">
    <property type="entry name" value="Nucleotide-diphossugar_trans"/>
</dbReference>
<dbReference type="SUPFAM" id="SSF53448">
    <property type="entry name" value="Nucleotide-diphospho-sugar transferases"/>
    <property type="match status" value="1"/>
</dbReference>
<protein>
    <submittedName>
        <fullName evidence="3">Glycosyl transferase family 2</fullName>
    </submittedName>
</protein>
<dbReference type="Pfam" id="PF00535">
    <property type="entry name" value="Glycos_transf_2"/>
    <property type="match status" value="1"/>
</dbReference>
<feature type="domain" description="Glycosyltransferase 2-like" evidence="2">
    <location>
        <begin position="9"/>
        <end position="129"/>
    </location>
</feature>
<reference evidence="3 4" key="2">
    <citation type="submission" date="2016-03" db="EMBL/GenBank/DDBJ databases">
        <title>New uncultured bacterium of the family Gallionellaceae from acid mine drainage: description and reconstruction of genome based on metagenomic analysis of microbial community.</title>
        <authorList>
            <person name="Kadnikov V."/>
            <person name="Ivasenko D."/>
            <person name="Beletsky A."/>
            <person name="Mardanov A."/>
            <person name="Danilova E."/>
            <person name="Pimenov N."/>
            <person name="Karnachuk O."/>
            <person name="Ravin N."/>
        </authorList>
    </citation>
    <scope>NUCLEOTIDE SEQUENCE [LARGE SCALE GENOMIC DNA]</scope>
    <source>
        <strain evidence="3">ShG14-8</strain>
    </source>
</reference>
<comment type="similarity">
    <text evidence="1">Belongs to the glycosyltransferase 2 family. WaaE/KdtX subfamily.</text>
</comment>
<evidence type="ECO:0000313" key="3">
    <source>
        <dbReference type="EMBL" id="KXS33253.1"/>
    </source>
</evidence>
<keyword evidence="3" id="KW-0808">Transferase</keyword>
<dbReference type="PANTHER" id="PTHR43630:SF2">
    <property type="entry name" value="GLYCOSYLTRANSFERASE"/>
    <property type="match status" value="1"/>
</dbReference>
<dbReference type="AlphaFoldDB" id="A0A139BWG9"/>
<sequence length="253" mass="28645">MNKNINKISVIIITKNEAENIRACLESVTWADEIVVVDSGSTDATVKICQELGAKVHVHDWPGFGMQKNRALSYATHAWVFSIDADERVTPELQAQLINAMESESKDGFYVPRLSQFCGKFIRHSGWYPDYVLRLFKKSAGRFSDDMVHERVILKGSAGRLSSPLLHYSYLDEADVRRKTEQYARAGAMQMLKKGKTATLADAPLRAAWAFIRTYIMRLGLLDGIAGFNIARMNFRTTYLKYRQLRALCSTAH</sequence>
<name>A0A139BWG9_9PROT</name>